<accession>A0A1Q5PMF1</accession>
<dbReference type="OrthoDB" id="5291879at2"/>
<organism evidence="3 4">
    <name type="scientific">Boudabousia marimammalium</name>
    <dbReference type="NCBI Taxonomy" id="156892"/>
    <lineage>
        <taxon>Bacteria</taxon>
        <taxon>Bacillati</taxon>
        <taxon>Actinomycetota</taxon>
        <taxon>Actinomycetes</taxon>
        <taxon>Actinomycetales</taxon>
        <taxon>Actinomycetaceae</taxon>
        <taxon>Boudabousia</taxon>
    </lineage>
</organism>
<protein>
    <recommendedName>
        <fullName evidence="5">Fructosamine kinase</fullName>
    </recommendedName>
</protein>
<evidence type="ECO:0008006" key="5">
    <source>
        <dbReference type="Google" id="ProtNLM"/>
    </source>
</evidence>
<dbReference type="SUPFAM" id="SSF56112">
    <property type="entry name" value="Protein kinase-like (PK-like)"/>
    <property type="match status" value="1"/>
</dbReference>
<evidence type="ECO:0000313" key="3">
    <source>
        <dbReference type="EMBL" id="OKL48655.1"/>
    </source>
</evidence>
<reference evidence="4" key="1">
    <citation type="submission" date="2016-11" db="EMBL/GenBank/DDBJ databases">
        <title>Actinomyces gypaetusis sp. nov. isolated from Gypaetus barbatus in Qinghai Tibet Plateau China.</title>
        <authorList>
            <person name="Meng X."/>
        </authorList>
    </citation>
    <scope>NUCLEOTIDE SEQUENCE [LARGE SCALE GENOMIC DNA]</scope>
    <source>
        <strain evidence="4">DSM 15383</strain>
    </source>
</reference>
<comment type="similarity">
    <text evidence="1">Belongs to the fructosamine kinase family.</text>
</comment>
<keyword evidence="4" id="KW-1185">Reference proteome</keyword>
<dbReference type="Gene3D" id="1.10.510.10">
    <property type="entry name" value="Transferase(Phosphotransferase) domain 1"/>
    <property type="match status" value="1"/>
</dbReference>
<dbReference type="PIRSF" id="PIRSF006221">
    <property type="entry name" value="Ketosamine-3-kinase"/>
    <property type="match status" value="1"/>
</dbReference>
<dbReference type="GO" id="GO:0016301">
    <property type="term" value="F:kinase activity"/>
    <property type="evidence" value="ECO:0007669"/>
    <property type="project" value="UniProtKB-UniRule"/>
</dbReference>
<evidence type="ECO:0000256" key="2">
    <source>
        <dbReference type="SAM" id="MobiDB-lite"/>
    </source>
</evidence>
<dbReference type="RefSeq" id="WP_075361684.1">
    <property type="nucleotide sequence ID" value="NZ_MPDM01000005.1"/>
</dbReference>
<proteinExistence type="inferred from homology"/>
<dbReference type="Proteomes" id="UP000186465">
    <property type="component" value="Unassembled WGS sequence"/>
</dbReference>
<dbReference type="PANTHER" id="PTHR12149">
    <property type="entry name" value="FRUCTOSAMINE 3 KINASE-RELATED PROTEIN"/>
    <property type="match status" value="1"/>
</dbReference>
<name>A0A1Q5PMF1_9ACTO</name>
<dbReference type="EMBL" id="MPDM01000005">
    <property type="protein sequence ID" value="OKL48655.1"/>
    <property type="molecule type" value="Genomic_DNA"/>
</dbReference>
<comment type="caution">
    <text evidence="3">The sequence shown here is derived from an EMBL/GenBank/DDBJ whole genome shotgun (WGS) entry which is preliminary data.</text>
</comment>
<dbReference type="Pfam" id="PF03881">
    <property type="entry name" value="Fructosamin_kin"/>
    <property type="match status" value="1"/>
</dbReference>
<dbReference type="Gene3D" id="1.20.1270.240">
    <property type="match status" value="1"/>
</dbReference>
<evidence type="ECO:0000256" key="1">
    <source>
        <dbReference type="PIRNR" id="PIRNR006221"/>
    </source>
</evidence>
<sequence>MSATKDLHRKCDSRRQAIAFEAAGLAWLAEAQHLDGAPVVKVHEYHPGTEMHPACLWEDRLSNTAPTPDTARAFGAALAHTHLAGAPYFGCGPQSLISRTVAETDRKDSIQNSNSSGLEEPWVGDGFMGSTRLPLRHQAPANWEEFYAEDRLIHYLPTARDNHSLGPNEVRVIERLCERLVDQKVTSPLPERFHNEGVQAARIHGDLWSGNVMWAPAGTLIDPAAHGGNPESDLAQLQVFGQPLMNEIYAGYLSVTRLPEHWQERIGLHQLHMLIVHAAIFGGSYGEQTADVARSYI</sequence>
<keyword evidence="1" id="KW-0418">Kinase</keyword>
<dbReference type="STRING" id="156892.BM477_05490"/>
<dbReference type="InterPro" id="IPR011009">
    <property type="entry name" value="Kinase-like_dom_sf"/>
</dbReference>
<evidence type="ECO:0000313" key="4">
    <source>
        <dbReference type="Proteomes" id="UP000186465"/>
    </source>
</evidence>
<feature type="region of interest" description="Disordered" evidence="2">
    <location>
        <begin position="104"/>
        <end position="123"/>
    </location>
</feature>
<dbReference type="AlphaFoldDB" id="A0A1Q5PMF1"/>
<gene>
    <name evidence="3" type="ORF">BM477_05490</name>
</gene>
<dbReference type="PANTHER" id="PTHR12149:SF8">
    <property type="entry name" value="PROTEIN-RIBULOSAMINE 3-KINASE"/>
    <property type="match status" value="1"/>
</dbReference>
<dbReference type="InterPro" id="IPR016477">
    <property type="entry name" value="Fructo-/Ketosamine-3-kinase"/>
</dbReference>
<keyword evidence="1" id="KW-0808">Transferase</keyword>